<evidence type="ECO:0000259" key="3">
    <source>
        <dbReference type="Pfam" id="PF13828"/>
    </source>
</evidence>
<gene>
    <name evidence="4" type="ORF">N869_11500</name>
</gene>
<evidence type="ECO:0000313" key="5">
    <source>
        <dbReference type="Proteomes" id="UP000054314"/>
    </source>
</evidence>
<dbReference type="AlphaFoldDB" id="A0A0A0C0K0"/>
<comment type="caution">
    <text evidence="4">The sequence shown here is derived from an EMBL/GenBank/DDBJ whole genome shotgun (WGS) entry which is preliminary data.</text>
</comment>
<keyword evidence="1" id="KW-0812">Transmembrane</keyword>
<feature type="transmembrane region" description="Helical" evidence="1">
    <location>
        <begin position="63"/>
        <end position="89"/>
    </location>
</feature>
<evidence type="ECO:0000259" key="2">
    <source>
        <dbReference type="Pfam" id="PF10708"/>
    </source>
</evidence>
<dbReference type="InterPro" id="IPR025241">
    <property type="entry name" value="DUF4190"/>
</dbReference>
<proteinExistence type="predicted"/>
<reference evidence="4 5" key="1">
    <citation type="submission" date="2013-08" db="EMBL/GenBank/DDBJ databases">
        <title>Genome sequencing of Cellulomonas bogoriensis 69B4.</title>
        <authorList>
            <person name="Chen F."/>
            <person name="Li Y."/>
            <person name="Wang G."/>
        </authorList>
    </citation>
    <scope>NUCLEOTIDE SEQUENCE [LARGE SCALE GENOMIC DNA]</scope>
    <source>
        <strain evidence="4 5">69B4</strain>
    </source>
</reference>
<dbReference type="EMBL" id="AXCZ01000029">
    <property type="protein sequence ID" value="KGM13695.1"/>
    <property type="molecule type" value="Genomic_DNA"/>
</dbReference>
<evidence type="ECO:0008006" key="6">
    <source>
        <dbReference type="Google" id="ProtNLM"/>
    </source>
</evidence>
<name>A0A0A0C0K0_9CELL</name>
<protein>
    <recommendedName>
        <fullName evidence="6">DUF2510 domain-containing protein</fullName>
    </recommendedName>
</protein>
<dbReference type="Pfam" id="PF13828">
    <property type="entry name" value="DUF4190"/>
    <property type="match status" value="1"/>
</dbReference>
<dbReference type="Proteomes" id="UP000054314">
    <property type="component" value="Unassembled WGS sequence"/>
</dbReference>
<feature type="domain" description="DUF4190" evidence="3">
    <location>
        <begin position="61"/>
        <end position="118"/>
    </location>
</feature>
<accession>A0A0A0C0K0</accession>
<organism evidence="4 5">
    <name type="scientific">Cellulomonas bogoriensis 69B4 = DSM 16987</name>
    <dbReference type="NCBI Taxonomy" id="1386082"/>
    <lineage>
        <taxon>Bacteria</taxon>
        <taxon>Bacillati</taxon>
        <taxon>Actinomycetota</taxon>
        <taxon>Actinomycetes</taxon>
        <taxon>Micrococcales</taxon>
        <taxon>Cellulomonadaceae</taxon>
        <taxon>Cellulomonas</taxon>
    </lineage>
</organism>
<evidence type="ECO:0000313" key="4">
    <source>
        <dbReference type="EMBL" id="KGM13695.1"/>
    </source>
</evidence>
<evidence type="ECO:0000256" key="1">
    <source>
        <dbReference type="SAM" id="Phobius"/>
    </source>
</evidence>
<dbReference type="Pfam" id="PF10708">
    <property type="entry name" value="DUF2510"/>
    <property type="match status" value="1"/>
</dbReference>
<dbReference type="InterPro" id="IPR018929">
    <property type="entry name" value="DUF2510"/>
</dbReference>
<feature type="transmembrane region" description="Helical" evidence="1">
    <location>
        <begin position="101"/>
        <end position="124"/>
    </location>
</feature>
<keyword evidence="1" id="KW-0472">Membrane</keyword>
<feature type="domain" description="DUF2510" evidence="2">
    <location>
        <begin position="2"/>
        <end position="25"/>
    </location>
</feature>
<keyword evidence="1" id="KW-1133">Transmembrane helix</keyword>
<sequence>MTPGVVRWFDGIAWTTYTAPAPVGPGPGSAAVRPEPQASVMDAGPRDPMHWLLPVGRSWQSVAAGYVGLVALGLWILGPVAIALGAVALRRARDGGHGRGRAIFGILTGAVGTVALVIATVHWLG</sequence>
<keyword evidence="5" id="KW-1185">Reference proteome</keyword>